<dbReference type="EC" id="2.7.13.3" evidence="2"/>
<dbReference type="InterPro" id="IPR011712">
    <property type="entry name" value="Sig_transdc_His_kin_sub3_dim/P"/>
</dbReference>
<dbReference type="GO" id="GO:0000155">
    <property type="term" value="F:phosphorelay sensor kinase activity"/>
    <property type="evidence" value="ECO:0007669"/>
    <property type="project" value="InterPro"/>
</dbReference>
<keyword evidence="9" id="KW-1133">Transmembrane helix</keyword>
<dbReference type="EMBL" id="JACHGT010000008">
    <property type="protein sequence ID" value="MBB6036257.1"/>
    <property type="molecule type" value="Genomic_DNA"/>
</dbReference>
<gene>
    <name evidence="11" type="ORF">HNR73_004125</name>
</gene>
<evidence type="ECO:0000313" key="12">
    <source>
        <dbReference type="Proteomes" id="UP000548476"/>
    </source>
</evidence>
<evidence type="ECO:0000256" key="8">
    <source>
        <dbReference type="ARBA" id="ARBA00023012"/>
    </source>
</evidence>
<comment type="catalytic activity">
    <reaction evidence="1">
        <text>ATP + protein L-histidine = ADP + protein N-phospho-L-histidine.</text>
        <dbReference type="EC" id="2.7.13.3"/>
    </reaction>
</comment>
<keyword evidence="9" id="KW-0472">Membrane</keyword>
<dbReference type="GO" id="GO:0016020">
    <property type="term" value="C:membrane"/>
    <property type="evidence" value="ECO:0007669"/>
    <property type="project" value="InterPro"/>
</dbReference>
<keyword evidence="3" id="KW-0597">Phosphoprotein</keyword>
<dbReference type="Pfam" id="PF07730">
    <property type="entry name" value="HisKA_3"/>
    <property type="match status" value="1"/>
</dbReference>
<evidence type="ECO:0000256" key="6">
    <source>
        <dbReference type="ARBA" id="ARBA00022777"/>
    </source>
</evidence>
<accession>A0A841FSH2</accession>
<evidence type="ECO:0000256" key="5">
    <source>
        <dbReference type="ARBA" id="ARBA00022741"/>
    </source>
</evidence>
<evidence type="ECO:0000256" key="2">
    <source>
        <dbReference type="ARBA" id="ARBA00012438"/>
    </source>
</evidence>
<dbReference type="Gene3D" id="3.30.565.10">
    <property type="entry name" value="Histidine kinase-like ATPase, C-terminal domain"/>
    <property type="match status" value="1"/>
</dbReference>
<sequence>MTTPRTWAVDLGGILLAGLLGAVVLIAELASGPRPEDAYLVITVTGLLVACVSLGARRRFPATVAVITLAVSAVAPAAVIAAGVGLYTVAAYRRFPLAAALGLLALPVAAVRIGLHPASALLPTPGWLLVNLLAVVAVLSSGGFARTRRLLVDSLAERARRAEAEQALRAERVRRVERERIAREMHDVLAHRLSLLSLQAGAMEYGAADKPALAESARVMQAGAHQALEDLRGVITVLRDDEETALVHGLADVPVLVEESRRAGADVVLDDRLTGTEGIPDRVGHTVHAIVREALTNARKHAPEETVTVVIDGREGDAVTVEVRNGLPGADTPSRIPGSGTGLIGLTERAALAGGELAHGARGGDFVVRGRLPWPP</sequence>
<keyword evidence="4" id="KW-0808">Transferase</keyword>
<keyword evidence="7" id="KW-0067">ATP-binding</keyword>
<comment type="caution">
    <text evidence="11">The sequence shown here is derived from an EMBL/GenBank/DDBJ whole genome shotgun (WGS) entry which is preliminary data.</text>
</comment>
<organism evidence="11 12">
    <name type="scientific">Phytomonospora endophytica</name>
    <dbReference type="NCBI Taxonomy" id="714109"/>
    <lineage>
        <taxon>Bacteria</taxon>
        <taxon>Bacillati</taxon>
        <taxon>Actinomycetota</taxon>
        <taxon>Actinomycetes</taxon>
        <taxon>Micromonosporales</taxon>
        <taxon>Micromonosporaceae</taxon>
        <taxon>Phytomonospora</taxon>
    </lineage>
</organism>
<dbReference type="AlphaFoldDB" id="A0A841FSH2"/>
<dbReference type="PANTHER" id="PTHR24421">
    <property type="entry name" value="NITRATE/NITRITE SENSOR PROTEIN NARX-RELATED"/>
    <property type="match status" value="1"/>
</dbReference>
<dbReference type="PANTHER" id="PTHR24421:SF10">
    <property type="entry name" value="NITRATE_NITRITE SENSOR PROTEIN NARQ"/>
    <property type="match status" value="1"/>
</dbReference>
<keyword evidence="5" id="KW-0547">Nucleotide-binding</keyword>
<evidence type="ECO:0000256" key="3">
    <source>
        <dbReference type="ARBA" id="ARBA00022553"/>
    </source>
</evidence>
<feature type="transmembrane region" description="Helical" evidence="9">
    <location>
        <begin position="38"/>
        <end position="56"/>
    </location>
</feature>
<protein>
    <recommendedName>
        <fullName evidence="2">histidine kinase</fullName>
        <ecNumber evidence="2">2.7.13.3</ecNumber>
    </recommendedName>
</protein>
<evidence type="ECO:0000256" key="1">
    <source>
        <dbReference type="ARBA" id="ARBA00000085"/>
    </source>
</evidence>
<reference evidence="11 12" key="1">
    <citation type="submission" date="2020-08" db="EMBL/GenBank/DDBJ databases">
        <title>Genomic Encyclopedia of Type Strains, Phase IV (KMG-IV): sequencing the most valuable type-strain genomes for metagenomic binning, comparative biology and taxonomic classification.</title>
        <authorList>
            <person name="Goeker M."/>
        </authorList>
    </citation>
    <scope>NUCLEOTIDE SEQUENCE [LARGE SCALE GENOMIC DNA]</scope>
    <source>
        <strain evidence="11 12">YIM 65646</strain>
    </source>
</reference>
<evidence type="ECO:0000256" key="4">
    <source>
        <dbReference type="ARBA" id="ARBA00022679"/>
    </source>
</evidence>
<dbReference type="GO" id="GO:0046983">
    <property type="term" value="F:protein dimerization activity"/>
    <property type="evidence" value="ECO:0007669"/>
    <property type="project" value="InterPro"/>
</dbReference>
<dbReference type="CDD" id="cd16917">
    <property type="entry name" value="HATPase_UhpB-NarQ-NarX-like"/>
    <property type="match status" value="1"/>
</dbReference>
<evidence type="ECO:0000256" key="9">
    <source>
        <dbReference type="SAM" id="Phobius"/>
    </source>
</evidence>
<keyword evidence="9" id="KW-0812">Transmembrane</keyword>
<keyword evidence="6 11" id="KW-0418">Kinase</keyword>
<evidence type="ECO:0000259" key="10">
    <source>
        <dbReference type="Pfam" id="PF07730"/>
    </source>
</evidence>
<keyword evidence="8" id="KW-0902">Two-component regulatory system</keyword>
<dbReference type="Proteomes" id="UP000548476">
    <property type="component" value="Unassembled WGS sequence"/>
</dbReference>
<feature type="domain" description="Signal transduction histidine kinase subgroup 3 dimerisation and phosphoacceptor" evidence="10">
    <location>
        <begin position="177"/>
        <end position="242"/>
    </location>
</feature>
<dbReference type="InterPro" id="IPR050482">
    <property type="entry name" value="Sensor_HK_TwoCompSys"/>
</dbReference>
<feature type="transmembrane region" description="Helical" evidence="9">
    <location>
        <begin position="62"/>
        <end position="88"/>
    </location>
</feature>
<feature type="transmembrane region" description="Helical" evidence="9">
    <location>
        <begin position="127"/>
        <end position="145"/>
    </location>
</feature>
<feature type="transmembrane region" description="Helical" evidence="9">
    <location>
        <begin position="95"/>
        <end position="115"/>
    </location>
</feature>
<proteinExistence type="predicted"/>
<evidence type="ECO:0000256" key="7">
    <source>
        <dbReference type="ARBA" id="ARBA00022840"/>
    </source>
</evidence>
<dbReference type="GO" id="GO:0005524">
    <property type="term" value="F:ATP binding"/>
    <property type="evidence" value="ECO:0007669"/>
    <property type="project" value="UniProtKB-KW"/>
</dbReference>
<feature type="transmembrane region" description="Helical" evidence="9">
    <location>
        <begin position="6"/>
        <end position="26"/>
    </location>
</feature>
<keyword evidence="12" id="KW-1185">Reference proteome</keyword>
<dbReference type="RefSeq" id="WP_184789086.1">
    <property type="nucleotide sequence ID" value="NZ_BONT01000046.1"/>
</dbReference>
<evidence type="ECO:0000313" key="11">
    <source>
        <dbReference type="EMBL" id="MBB6036257.1"/>
    </source>
</evidence>
<dbReference type="Gene3D" id="1.20.5.1930">
    <property type="match status" value="1"/>
</dbReference>
<dbReference type="InterPro" id="IPR036890">
    <property type="entry name" value="HATPase_C_sf"/>
</dbReference>
<name>A0A841FSH2_9ACTN</name>
<dbReference type="SUPFAM" id="SSF55874">
    <property type="entry name" value="ATPase domain of HSP90 chaperone/DNA topoisomerase II/histidine kinase"/>
    <property type="match status" value="1"/>
</dbReference>